<dbReference type="PANTHER" id="PTHR32089">
    <property type="entry name" value="METHYL-ACCEPTING CHEMOTAXIS PROTEIN MCPB"/>
    <property type="match status" value="1"/>
</dbReference>
<protein>
    <recommendedName>
        <fullName evidence="16">Bacteriohemerythrin</fullName>
    </recommendedName>
</protein>
<sequence>MSIRKKLFAAILVLFTISAAMFTATWIITSMQEADGLVINLAGRQRMLSQKMTKEALTAAHEAESVPALADKNRSSARNTMRVFEATLLALKNSGPAPLSLDPAGPTAQLPQAEAAIAAQLDKVLSIWKPFAKDMDLVLADDHAGAWNRVLDNNIRLLKEMDKAVGMFQQSAEAKVQYLLITQATCILLGLLLTAVILYLIQRQIIAPLDAIRDFALKIVEGDLNATIRGQFTSRLLTLKESIETMVGTLRERTEQADEQAREAEEKGRKANEALERANRNEENVGNLLQSMQQASGKAEQISRDVLESVNALSAEVDQVARGVKVQSERIAETATAMEEMNASVAEVARNASHAATNAEDSRDKATTGASGVRNAIESINRIGTRINDLKETMTQLGDQASSIGQVLNVITDIADQTNLLALNAAIEAARAGEAGRGFAVVADEVRKLAEKTMDATKEVAGAIGSIQEAAEENVKAVVAAAEDINQSTEAADEAGRFMEEIVSIVDETSAQVASIATAAEQQSSTSEEINRAVTEVNRIASESTEGMARSADNLGSITALISDLNETVQSMTTARDADSLNVSDDLVSWSDKLALGIGSIDAQHKQLVKLINGLNQAMRNKESASVMRDIVTGLKEYVVTHFAFEEKLFDQHGYPGTAEHKSAHSQFVEKVGDFELALTEGRATVSIEVMQFLRDWLVQHIMGTDREYVPFMSEHGVR</sequence>
<dbReference type="NCBIfam" id="TIGR02481">
    <property type="entry name" value="hemeryth_dom"/>
    <property type="match status" value="1"/>
</dbReference>
<evidence type="ECO:0000256" key="2">
    <source>
        <dbReference type="ARBA" id="ARBA00010587"/>
    </source>
</evidence>
<evidence type="ECO:0000256" key="1">
    <source>
        <dbReference type="ARBA" id="ARBA00004141"/>
    </source>
</evidence>
<organism evidence="14 15">
    <name type="scientific">Pseudodesulfovibrio portus</name>
    <dbReference type="NCBI Taxonomy" id="231439"/>
    <lineage>
        <taxon>Bacteria</taxon>
        <taxon>Pseudomonadati</taxon>
        <taxon>Thermodesulfobacteriota</taxon>
        <taxon>Desulfovibrionia</taxon>
        <taxon>Desulfovibrionales</taxon>
        <taxon>Desulfovibrionaceae</taxon>
    </lineage>
</organism>
<dbReference type="Proteomes" id="UP001061361">
    <property type="component" value="Chromosome"/>
</dbReference>
<dbReference type="InterPro" id="IPR004090">
    <property type="entry name" value="Chemotax_Me-accpt_rcpt"/>
</dbReference>
<dbReference type="InterPro" id="IPR035938">
    <property type="entry name" value="Hemerythrin-like_sf"/>
</dbReference>
<evidence type="ECO:0000259" key="13">
    <source>
        <dbReference type="PROSITE" id="PS50885"/>
    </source>
</evidence>
<keyword evidence="4" id="KW-0479">Metal-binding</keyword>
<feature type="region of interest" description="Disordered" evidence="11">
    <location>
        <begin position="352"/>
        <end position="371"/>
    </location>
</feature>
<dbReference type="CDD" id="cd12107">
    <property type="entry name" value="Hemerythrin"/>
    <property type="match status" value="1"/>
</dbReference>
<comment type="similarity">
    <text evidence="2">Belongs to the hemerythrin family.</text>
</comment>
<comment type="subcellular location">
    <subcellularLocation>
        <location evidence="1">Membrane</location>
        <topology evidence="1">Multi-pass membrane protein</topology>
    </subcellularLocation>
</comment>
<comment type="similarity">
    <text evidence="9">Belongs to the methyl-accepting chemotaxis (MCP) protein family.</text>
</comment>
<dbReference type="NCBIfam" id="NF033749">
    <property type="entry name" value="bact_hemeryth"/>
    <property type="match status" value="1"/>
</dbReference>
<name>A0ABM8AQ81_9BACT</name>
<dbReference type="RefSeq" id="WP_264983531.1">
    <property type="nucleotide sequence ID" value="NZ_AP026708.1"/>
</dbReference>
<keyword evidence="15" id="KW-1185">Reference proteome</keyword>
<evidence type="ECO:0000256" key="6">
    <source>
        <dbReference type="ARBA" id="ARBA00023004"/>
    </source>
</evidence>
<keyword evidence="7" id="KW-0472">Membrane</keyword>
<accession>A0ABM8AQ81</accession>
<dbReference type="Gene3D" id="1.20.120.50">
    <property type="entry name" value="Hemerythrin-like"/>
    <property type="match status" value="1"/>
</dbReference>
<evidence type="ECO:0000256" key="5">
    <source>
        <dbReference type="ARBA" id="ARBA00022989"/>
    </source>
</evidence>
<dbReference type="PROSITE" id="PS50111">
    <property type="entry name" value="CHEMOTAXIS_TRANSDUC_2"/>
    <property type="match status" value="1"/>
</dbReference>
<dbReference type="InterPro" id="IPR012827">
    <property type="entry name" value="Hemerythrin_metal-bd"/>
</dbReference>
<dbReference type="PROSITE" id="PS00550">
    <property type="entry name" value="HEMERYTHRINS"/>
    <property type="match status" value="1"/>
</dbReference>
<proteinExistence type="inferred from homology"/>
<evidence type="ECO:0000256" key="4">
    <source>
        <dbReference type="ARBA" id="ARBA00022723"/>
    </source>
</evidence>
<evidence type="ECO:0000256" key="9">
    <source>
        <dbReference type="ARBA" id="ARBA00029447"/>
    </source>
</evidence>
<keyword evidence="5" id="KW-1133">Transmembrane helix</keyword>
<evidence type="ECO:0008006" key="16">
    <source>
        <dbReference type="Google" id="ProtNLM"/>
    </source>
</evidence>
<evidence type="ECO:0000259" key="12">
    <source>
        <dbReference type="PROSITE" id="PS50111"/>
    </source>
</evidence>
<evidence type="ECO:0000256" key="11">
    <source>
        <dbReference type="SAM" id="MobiDB-lite"/>
    </source>
</evidence>
<dbReference type="Pfam" id="PF13675">
    <property type="entry name" value="PilJ"/>
    <property type="match status" value="1"/>
</dbReference>
<dbReference type="InterPro" id="IPR012312">
    <property type="entry name" value="Hemerythrin-like"/>
</dbReference>
<dbReference type="PROSITE" id="PS50885">
    <property type="entry name" value="HAMP"/>
    <property type="match status" value="1"/>
</dbReference>
<dbReference type="SUPFAM" id="SSF47188">
    <property type="entry name" value="Hemerythrin-like"/>
    <property type="match status" value="1"/>
</dbReference>
<evidence type="ECO:0000313" key="15">
    <source>
        <dbReference type="Proteomes" id="UP001061361"/>
    </source>
</evidence>
<dbReference type="InterPro" id="IPR003660">
    <property type="entry name" value="HAMP_dom"/>
</dbReference>
<evidence type="ECO:0000256" key="8">
    <source>
        <dbReference type="ARBA" id="ARBA00023224"/>
    </source>
</evidence>
<dbReference type="SUPFAM" id="SSF58104">
    <property type="entry name" value="Methyl-accepting chemotaxis protein (MCP) signaling domain"/>
    <property type="match status" value="1"/>
</dbReference>
<dbReference type="SMART" id="SM00283">
    <property type="entry name" value="MA"/>
    <property type="match status" value="1"/>
</dbReference>
<evidence type="ECO:0000256" key="3">
    <source>
        <dbReference type="ARBA" id="ARBA00022692"/>
    </source>
</evidence>
<dbReference type="Pfam" id="PF00015">
    <property type="entry name" value="MCPsignal"/>
    <property type="match status" value="1"/>
</dbReference>
<dbReference type="Gene3D" id="6.10.340.10">
    <property type="match status" value="1"/>
</dbReference>
<feature type="domain" description="HAMP" evidence="13">
    <location>
        <begin position="203"/>
        <end position="255"/>
    </location>
</feature>
<keyword evidence="6" id="KW-0408">Iron</keyword>
<dbReference type="InterPro" id="IPR004089">
    <property type="entry name" value="MCPsignal_dom"/>
</dbReference>
<dbReference type="EMBL" id="AP026708">
    <property type="protein sequence ID" value="BDQ33476.1"/>
    <property type="molecule type" value="Genomic_DNA"/>
</dbReference>
<feature type="region of interest" description="Disordered" evidence="11">
    <location>
        <begin position="252"/>
        <end position="274"/>
    </location>
</feature>
<dbReference type="Gene3D" id="1.10.287.950">
    <property type="entry name" value="Methyl-accepting chemotaxis protein"/>
    <property type="match status" value="1"/>
</dbReference>
<dbReference type="Pfam" id="PF01814">
    <property type="entry name" value="Hemerythrin"/>
    <property type="match status" value="1"/>
</dbReference>
<evidence type="ECO:0000256" key="7">
    <source>
        <dbReference type="ARBA" id="ARBA00023136"/>
    </source>
</evidence>
<dbReference type="InterPro" id="IPR029095">
    <property type="entry name" value="NarX-like_N"/>
</dbReference>
<dbReference type="PRINTS" id="PR00260">
    <property type="entry name" value="CHEMTRNSDUCR"/>
</dbReference>
<gene>
    <name evidence="14" type="ORF">JCM14722_10180</name>
</gene>
<keyword evidence="8 10" id="KW-0807">Transducer</keyword>
<evidence type="ECO:0000256" key="10">
    <source>
        <dbReference type="PROSITE-ProRule" id="PRU00284"/>
    </source>
</evidence>
<keyword evidence="3" id="KW-0812">Transmembrane</keyword>
<dbReference type="CDD" id="cd11386">
    <property type="entry name" value="MCP_signal"/>
    <property type="match status" value="1"/>
</dbReference>
<reference evidence="14" key="1">
    <citation type="submission" date="2022-08" db="EMBL/GenBank/DDBJ databases">
        <title>Genome Sequence of the sulphate-reducing bacterium, Pseudodesulfovibrio portus JCM14722.</title>
        <authorList>
            <person name="Kondo R."/>
            <person name="Kataoka T."/>
        </authorList>
    </citation>
    <scope>NUCLEOTIDE SEQUENCE</scope>
    <source>
        <strain evidence="14">JCM 14722</strain>
    </source>
</reference>
<feature type="domain" description="Methyl-accepting transducer" evidence="12">
    <location>
        <begin position="302"/>
        <end position="538"/>
    </location>
</feature>
<evidence type="ECO:0000313" key="14">
    <source>
        <dbReference type="EMBL" id="BDQ33476.1"/>
    </source>
</evidence>
<dbReference type="PANTHER" id="PTHR32089:SF112">
    <property type="entry name" value="LYSOZYME-LIKE PROTEIN-RELATED"/>
    <property type="match status" value="1"/>
</dbReference>
<dbReference type="InterPro" id="IPR016131">
    <property type="entry name" value="Haemerythrin_Fe_BS"/>
</dbReference>